<dbReference type="VEuPathDB" id="VectorBase:SCAU001696"/>
<dbReference type="PANTHER" id="PTHR21163">
    <property type="entry name" value="PROTEIN G12"/>
    <property type="match status" value="1"/>
</dbReference>
<accession>A0A1I8NST1</accession>
<evidence type="ECO:0000313" key="2">
    <source>
        <dbReference type="EnsemblMetazoa" id="SCAU001696-PA"/>
    </source>
</evidence>
<reference evidence="2" key="1">
    <citation type="submission" date="2020-05" db="UniProtKB">
        <authorList>
            <consortium name="EnsemblMetazoa"/>
        </authorList>
    </citation>
    <scope>IDENTIFICATION</scope>
    <source>
        <strain evidence="2">USDA</strain>
    </source>
</reference>
<dbReference type="EnsemblMetazoa" id="SCAU001696-RA">
    <property type="protein sequence ID" value="SCAU001696-PA"/>
    <property type="gene ID" value="SCAU001696"/>
</dbReference>
<feature type="chain" id="PRO_5009325514" evidence="1">
    <location>
        <begin position="20"/>
        <end position="238"/>
    </location>
</feature>
<dbReference type="Pfam" id="PF06757">
    <property type="entry name" value="Ins_allergen_rp"/>
    <property type="match status" value="1"/>
</dbReference>
<dbReference type="InterPro" id="IPR010629">
    <property type="entry name" value="Ins_allergen"/>
</dbReference>
<organism evidence="2 3">
    <name type="scientific">Stomoxys calcitrans</name>
    <name type="common">Stable fly</name>
    <name type="synonym">Conops calcitrans</name>
    <dbReference type="NCBI Taxonomy" id="35570"/>
    <lineage>
        <taxon>Eukaryota</taxon>
        <taxon>Metazoa</taxon>
        <taxon>Ecdysozoa</taxon>
        <taxon>Arthropoda</taxon>
        <taxon>Hexapoda</taxon>
        <taxon>Insecta</taxon>
        <taxon>Pterygota</taxon>
        <taxon>Neoptera</taxon>
        <taxon>Endopterygota</taxon>
        <taxon>Diptera</taxon>
        <taxon>Brachycera</taxon>
        <taxon>Muscomorpha</taxon>
        <taxon>Muscoidea</taxon>
        <taxon>Muscidae</taxon>
        <taxon>Stomoxys</taxon>
    </lineage>
</organism>
<feature type="signal peptide" evidence="1">
    <location>
        <begin position="1"/>
        <end position="19"/>
    </location>
</feature>
<evidence type="ECO:0000313" key="3">
    <source>
        <dbReference type="Proteomes" id="UP000095300"/>
    </source>
</evidence>
<evidence type="ECO:0000256" key="1">
    <source>
        <dbReference type="SAM" id="SignalP"/>
    </source>
</evidence>
<keyword evidence="1" id="KW-0732">Signal</keyword>
<protein>
    <submittedName>
        <fullName evidence="2">Uncharacterized protein</fullName>
    </submittedName>
</protein>
<proteinExistence type="predicted"/>
<name>A0A1I8NST1_STOCA</name>
<dbReference type="KEGG" id="scac:106082509"/>
<dbReference type="OrthoDB" id="7882129at2759"/>
<dbReference type="PANTHER" id="PTHR21163:SF0">
    <property type="entry name" value="GH08205P-RELATED"/>
    <property type="match status" value="1"/>
</dbReference>
<dbReference type="AlphaFoldDB" id="A0A1I8NST1"/>
<dbReference type="Proteomes" id="UP000095300">
    <property type="component" value="Unassembled WGS sequence"/>
</dbReference>
<sequence>MKFAVVLGVIVFCAMSSLAVVPASNLGVQNSIAVALPPAPAPTLAQDLNEIMLMVNFKQIEKLMNRYLLNDAEFQTFVRIINSRDAYLTFMRFRTQPEVIAFVPWVQTQIRATRGKFKWAKFKNEMSLFNESPFWANTVFGWQGFISEFMLYHPTDMISAHVNMKVAENGIFAQFWQRLTALKPVYDRVVASPEAQRLAATLQLNGIDVNQLDTFVRNQFGWQVPHVNSTGIEGGALY</sequence>
<keyword evidence="3" id="KW-1185">Reference proteome</keyword>
<gene>
    <name evidence="2" type="primary">106082509</name>
</gene>